<evidence type="ECO:0000313" key="2">
    <source>
        <dbReference type="Proteomes" id="UP001606210"/>
    </source>
</evidence>
<keyword evidence="2" id="KW-1185">Reference proteome</keyword>
<dbReference type="Pfam" id="PF06042">
    <property type="entry name" value="NTP_transf_6"/>
    <property type="match status" value="1"/>
</dbReference>
<organism evidence="1 2">
    <name type="scientific">Pelomonas parva</name>
    <dbReference type="NCBI Taxonomy" id="3299032"/>
    <lineage>
        <taxon>Bacteria</taxon>
        <taxon>Pseudomonadati</taxon>
        <taxon>Pseudomonadota</taxon>
        <taxon>Betaproteobacteria</taxon>
        <taxon>Burkholderiales</taxon>
        <taxon>Sphaerotilaceae</taxon>
        <taxon>Roseateles</taxon>
    </lineage>
</organism>
<protein>
    <submittedName>
        <fullName evidence="1">Nucleotidyltransferase family protein</fullName>
    </submittedName>
</protein>
<gene>
    <name evidence="1" type="ORF">ACG00Y_09700</name>
</gene>
<name>A0ABW7F2T2_9BURK</name>
<sequence>MSDVERVTALVRETPWFMAALRAGRELGLVPWCIGAGALRNLVWDALHGQPRSELADVDFAYFCASDLDPARDAALQRRLLALCPDLPWEVTNQAGVHLWFERHFGHAVEPLHSLDEAIASWPEPATAVGVWLDDADTLHVIAPHGLADLLGMRVRRNPVRVSVETYRARCESKRYAERWPQVVVEAV</sequence>
<dbReference type="Proteomes" id="UP001606210">
    <property type="component" value="Unassembled WGS sequence"/>
</dbReference>
<evidence type="ECO:0000313" key="1">
    <source>
        <dbReference type="EMBL" id="MFG6430186.1"/>
    </source>
</evidence>
<dbReference type="InterPro" id="IPR009267">
    <property type="entry name" value="NTP_transf_6"/>
</dbReference>
<reference evidence="1 2" key="1">
    <citation type="submission" date="2024-08" db="EMBL/GenBank/DDBJ databases">
        <authorList>
            <person name="Lu H."/>
        </authorList>
    </citation>
    <scope>NUCLEOTIDE SEQUENCE [LARGE SCALE GENOMIC DNA]</scope>
    <source>
        <strain evidence="1 2">LYH14W</strain>
    </source>
</reference>
<dbReference type="EMBL" id="JBIGHV010000003">
    <property type="protein sequence ID" value="MFG6430186.1"/>
    <property type="molecule type" value="Genomic_DNA"/>
</dbReference>
<proteinExistence type="predicted"/>
<dbReference type="PANTHER" id="PTHR39166">
    <property type="entry name" value="BLL1166 PROTEIN"/>
    <property type="match status" value="1"/>
</dbReference>
<comment type="caution">
    <text evidence="1">The sequence shown here is derived from an EMBL/GenBank/DDBJ whole genome shotgun (WGS) entry which is preliminary data.</text>
</comment>
<dbReference type="RefSeq" id="WP_394478261.1">
    <property type="nucleotide sequence ID" value="NZ_JBIGHV010000003.1"/>
</dbReference>
<accession>A0ABW7F2T2</accession>
<dbReference type="PANTHER" id="PTHR39166:SF1">
    <property type="entry name" value="BLL1166 PROTEIN"/>
    <property type="match status" value="1"/>
</dbReference>